<protein>
    <submittedName>
        <fullName evidence="1">NDUFA4 mitochondrial complex associated like 2</fullName>
    </submittedName>
</protein>
<dbReference type="PANTHER" id="PTHR14256:SF5">
    <property type="entry name" value="NADH DEHYDROGENASE [UBIQUINONE] 1 ALPHA SUBCOMPLEX SUBUNIT 4-LIKE 2"/>
    <property type="match status" value="1"/>
</dbReference>
<reference evidence="1" key="2">
    <citation type="submission" date="2025-08" db="UniProtKB">
        <authorList>
            <consortium name="Ensembl"/>
        </authorList>
    </citation>
    <scope>IDENTIFICATION</scope>
</reference>
<evidence type="ECO:0000313" key="1">
    <source>
        <dbReference type="Ensembl" id="ENSAOCP00000037096.1"/>
    </source>
</evidence>
<dbReference type="AlphaFoldDB" id="A0AAQ5XBT3"/>
<dbReference type="Proteomes" id="UP001501940">
    <property type="component" value="Chromosome 5"/>
</dbReference>
<organism evidence="1 2">
    <name type="scientific">Amphiprion ocellaris</name>
    <name type="common">Clown anemonefish</name>
    <dbReference type="NCBI Taxonomy" id="80972"/>
    <lineage>
        <taxon>Eukaryota</taxon>
        <taxon>Metazoa</taxon>
        <taxon>Chordata</taxon>
        <taxon>Craniata</taxon>
        <taxon>Vertebrata</taxon>
        <taxon>Euteleostomi</taxon>
        <taxon>Actinopterygii</taxon>
        <taxon>Neopterygii</taxon>
        <taxon>Teleostei</taxon>
        <taxon>Neoteleostei</taxon>
        <taxon>Acanthomorphata</taxon>
        <taxon>Ovalentaria</taxon>
        <taxon>Pomacentridae</taxon>
        <taxon>Amphiprion</taxon>
    </lineage>
</organism>
<dbReference type="Pfam" id="PF06522">
    <property type="entry name" value="B12D"/>
    <property type="match status" value="1"/>
</dbReference>
<dbReference type="PANTHER" id="PTHR14256">
    <property type="entry name" value="NADH-UBIQUINONE OXIDOREDUCTASE MLRQ SUBUNIT"/>
    <property type="match status" value="1"/>
</dbReference>
<evidence type="ECO:0000313" key="2">
    <source>
        <dbReference type="Proteomes" id="UP001501940"/>
    </source>
</evidence>
<reference evidence="1 2" key="1">
    <citation type="submission" date="2022-01" db="EMBL/GenBank/DDBJ databases">
        <title>A chromosome-scale genome assembly of the false clownfish, Amphiprion ocellaris.</title>
        <authorList>
            <person name="Ryu T."/>
        </authorList>
    </citation>
    <scope>NUCLEOTIDE SEQUENCE [LARGE SCALE GENOMIC DNA]</scope>
</reference>
<name>A0AAQ5XBT3_AMPOC</name>
<gene>
    <name evidence="1" type="primary">NDUFA4L2</name>
</gene>
<proteinExistence type="predicted"/>
<accession>A0AAQ5XBT3</accession>
<dbReference type="Ensembl" id="ENSAOCT00000080031.1">
    <property type="protein sequence ID" value="ENSAOCP00000037096.1"/>
    <property type="gene ID" value="ENSAOCG00000030259.1"/>
</dbReference>
<dbReference type="GeneTree" id="ENSGT00940000161040"/>
<keyword evidence="2" id="KW-1185">Reference proteome</keyword>
<reference evidence="1" key="3">
    <citation type="submission" date="2025-09" db="UniProtKB">
        <authorList>
            <consortium name="Ensembl"/>
        </authorList>
    </citation>
    <scope>IDENTIFICATION</scope>
</reference>
<dbReference type="InterPro" id="IPR010530">
    <property type="entry name" value="B12D"/>
</dbReference>
<sequence length="154" mass="17482">RKHCIDPSVICDAIQNLYDNNTALHLLSCQTPSVLFTYKSKACPYPEVLRSYVVLSGFECFSSVYCSFKVADIKVLSADTLLINNKLIPQFFFTTLGVTGATIYLIRLAKGPHVTLWDKKNNPEPWNKLDPTYQYKFVAVNTDYKSLKKEGPDF</sequence>